<dbReference type="InterPro" id="IPR002541">
    <property type="entry name" value="Cyt_c_assembly"/>
</dbReference>
<feature type="domain" description="Cytochrome c assembly protein" evidence="7">
    <location>
        <begin position="305"/>
        <end position="406"/>
    </location>
</feature>
<name>A0ABX7VMW2_9BACI</name>
<accession>A0ABX7VMW2</accession>
<dbReference type="PANTHER" id="PTHR30071">
    <property type="entry name" value="HEME EXPORTER PROTEIN C"/>
    <property type="match status" value="1"/>
</dbReference>
<reference evidence="8 9" key="1">
    <citation type="submission" date="2019-12" db="EMBL/GenBank/DDBJ databases">
        <title>The whole genome sequencing of a strain isolated from a Mars analog, Dalangtan Playa.</title>
        <authorList>
            <person name="Huang T."/>
        </authorList>
    </citation>
    <scope>NUCLEOTIDE SEQUENCE [LARGE SCALE GENOMIC DNA]</scope>
    <source>
        <strain evidence="8 9">DP4-553-S</strain>
    </source>
</reference>
<gene>
    <name evidence="8" type="primary">ccsB</name>
    <name evidence="8" type="ORF">ERJ70_01830</name>
</gene>
<keyword evidence="2 6" id="KW-0812">Transmembrane</keyword>
<dbReference type="PANTHER" id="PTHR30071:SF1">
    <property type="entry name" value="CYTOCHROME B_B6 PROTEIN-RELATED"/>
    <property type="match status" value="1"/>
</dbReference>
<dbReference type="EMBL" id="CP046956">
    <property type="protein sequence ID" value="QTM98159.1"/>
    <property type="molecule type" value="Genomic_DNA"/>
</dbReference>
<protein>
    <submittedName>
        <fullName evidence="8">C-type cytochrome biogenesis protein CcsB</fullName>
    </submittedName>
</protein>
<feature type="transmembrane region" description="Helical" evidence="6">
    <location>
        <begin position="320"/>
        <end position="341"/>
    </location>
</feature>
<evidence type="ECO:0000256" key="4">
    <source>
        <dbReference type="ARBA" id="ARBA00022989"/>
    </source>
</evidence>
<organism evidence="8 9">
    <name type="scientific">Sediminibacillus dalangtanensis</name>
    <dbReference type="NCBI Taxonomy" id="2729421"/>
    <lineage>
        <taxon>Bacteria</taxon>
        <taxon>Bacillati</taxon>
        <taxon>Bacillota</taxon>
        <taxon>Bacilli</taxon>
        <taxon>Bacillales</taxon>
        <taxon>Bacillaceae</taxon>
        <taxon>Sediminibacillus</taxon>
    </lineage>
</organism>
<evidence type="ECO:0000313" key="8">
    <source>
        <dbReference type="EMBL" id="QTM98159.1"/>
    </source>
</evidence>
<dbReference type="Proteomes" id="UP000665043">
    <property type="component" value="Chromosome"/>
</dbReference>
<evidence type="ECO:0000256" key="2">
    <source>
        <dbReference type="ARBA" id="ARBA00022692"/>
    </source>
</evidence>
<keyword evidence="9" id="KW-1185">Reference proteome</keyword>
<dbReference type="InterPro" id="IPR045062">
    <property type="entry name" value="Cyt_c_biogenesis_CcsA/CcmC"/>
</dbReference>
<evidence type="ECO:0000313" key="9">
    <source>
        <dbReference type="Proteomes" id="UP000665043"/>
    </source>
</evidence>
<feature type="transmembrane region" description="Helical" evidence="6">
    <location>
        <begin position="61"/>
        <end position="83"/>
    </location>
</feature>
<feature type="transmembrane region" description="Helical" evidence="6">
    <location>
        <begin position="274"/>
        <end position="292"/>
    </location>
</feature>
<keyword evidence="5 6" id="KW-0472">Membrane</keyword>
<evidence type="ECO:0000256" key="5">
    <source>
        <dbReference type="ARBA" id="ARBA00023136"/>
    </source>
</evidence>
<comment type="subcellular location">
    <subcellularLocation>
        <location evidence="1">Membrane</location>
        <topology evidence="1">Multi-pass membrane protein</topology>
    </subcellularLocation>
</comment>
<keyword evidence="4 6" id="KW-1133">Transmembrane helix</keyword>
<feature type="transmembrane region" description="Helical" evidence="6">
    <location>
        <begin position="191"/>
        <end position="210"/>
    </location>
</feature>
<dbReference type="Pfam" id="PF01578">
    <property type="entry name" value="Cytochrom_C_asm"/>
    <property type="match status" value="1"/>
</dbReference>
<dbReference type="InterPro" id="IPR017562">
    <property type="entry name" value="Cyt_c_biogenesis_CcsA"/>
</dbReference>
<evidence type="ECO:0000256" key="1">
    <source>
        <dbReference type="ARBA" id="ARBA00004141"/>
    </source>
</evidence>
<keyword evidence="3" id="KW-0201">Cytochrome c-type biogenesis</keyword>
<feature type="transmembrane region" description="Helical" evidence="6">
    <location>
        <begin position="381"/>
        <end position="405"/>
    </location>
</feature>
<proteinExistence type="predicted"/>
<feature type="transmembrane region" description="Helical" evidence="6">
    <location>
        <begin position="95"/>
        <end position="114"/>
    </location>
</feature>
<sequence length="409" mass="46125">MTEREGDQSIERAGYARLLIIGYQRPVELLVVCAPQYIENQPRVGKLIKSHSSKKNIWETIAILITIGGFITHLGYFITRWIASHHAPVSNLFEFTTFFGLALVGAFLVLYFIFKIPLLGLFTLPIALLIIAYASMFPNEISPLIPSLKSHWLYIHVTTVSIGQAILAVSFAAGLIYLVKSVNQSKQSKETFWLEFVLFCLVCTFGFILVSTSFSATNYHNSIEWTDKNGEETVLDYSIPPLFGPPNGKVQTENRLDPIMTTPAVINAKKFNTVIWSLIAGIILYGLFRLIFRKRIGAALQPLTKHVNFTLVDEIGYRSITIGFPVFTLGGLIFAMIWAQIAWDRFWGWDPKEVWALVTWLFYAAYLHLRLSKGWAGEKSAWLAVIGFAIIMFNLIFVNLVIAGLHSYA</sequence>
<evidence type="ECO:0000256" key="3">
    <source>
        <dbReference type="ARBA" id="ARBA00022748"/>
    </source>
</evidence>
<feature type="transmembrane region" description="Helical" evidence="6">
    <location>
        <begin position="153"/>
        <end position="179"/>
    </location>
</feature>
<dbReference type="NCBIfam" id="TIGR03144">
    <property type="entry name" value="cytochr_II_ccsB"/>
    <property type="match status" value="1"/>
</dbReference>
<evidence type="ECO:0000256" key="6">
    <source>
        <dbReference type="SAM" id="Phobius"/>
    </source>
</evidence>
<evidence type="ECO:0000259" key="7">
    <source>
        <dbReference type="Pfam" id="PF01578"/>
    </source>
</evidence>
<feature type="transmembrane region" description="Helical" evidence="6">
    <location>
        <begin position="121"/>
        <end position="141"/>
    </location>
</feature>
<feature type="transmembrane region" description="Helical" evidence="6">
    <location>
        <begin position="353"/>
        <end position="369"/>
    </location>
</feature>
<dbReference type="RefSeq" id="WP_209366746.1">
    <property type="nucleotide sequence ID" value="NZ_CP046956.1"/>
</dbReference>